<comment type="caution">
    <text evidence="1">The sequence shown here is derived from an EMBL/GenBank/DDBJ whole genome shotgun (WGS) entry which is preliminary data.</text>
</comment>
<protein>
    <submittedName>
        <fullName evidence="1">Uncharacterized protein</fullName>
    </submittedName>
</protein>
<dbReference type="Proteomes" id="UP000230233">
    <property type="component" value="Chromosome III"/>
</dbReference>
<proteinExistence type="predicted"/>
<sequence length="235" mass="28606">MEERRWPRELEMKNLWQMKRGQERKIRAQQEEKEHKYIDENSQNLILAIQKENRGLGEYISRVHEKMECPQKDIHLTGSEMLQLSDCLEERRKELLELNKEKCQNSRFPYSTTYILLHRAMYKKAIHQFVGEIARRILGNWPKQENKELYFIAREWKKFDFYREKPEEVVSKYKEICRTFQTHSETIESRAHRRNHLLEVLYLILSSRISTDRNFDVSYGLPIAPHRLKLKNTHM</sequence>
<evidence type="ECO:0000313" key="1">
    <source>
        <dbReference type="EMBL" id="PIC41074.1"/>
    </source>
</evidence>
<reference evidence="2" key="1">
    <citation type="submission" date="2017-10" db="EMBL/GenBank/DDBJ databases">
        <title>Rapid genome shrinkage in a self-fertile nematode reveals novel sperm competition proteins.</title>
        <authorList>
            <person name="Yin D."/>
            <person name="Schwarz E.M."/>
            <person name="Thomas C.G."/>
            <person name="Felde R.L."/>
            <person name="Korf I.F."/>
            <person name="Cutter A.D."/>
            <person name="Schartner C.M."/>
            <person name="Ralston E.J."/>
            <person name="Meyer B.J."/>
            <person name="Haag E.S."/>
        </authorList>
    </citation>
    <scope>NUCLEOTIDE SEQUENCE [LARGE SCALE GENOMIC DNA]</scope>
    <source>
        <strain evidence="2">JU1422</strain>
    </source>
</reference>
<accession>A0A2G5UND0</accession>
<keyword evidence="2" id="KW-1185">Reference proteome</keyword>
<evidence type="ECO:0000313" key="2">
    <source>
        <dbReference type="Proteomes" id="UP000230233"/>
    </source>
</evidence>
<gene>
    <name evidence="1" type="primary">Cnig_chr_III.g8611</name>
    <name evidence="1" type="ORF">B9Z55_008611</name>
</gene>
<organism evidence="1 2">
    <name type="scientific">Caenorhabditis nigoni</name>
    <dbReference type="NCBI Taxonomy" id="1611254"/>
    <lineage>
        <taxon>Eukaryota</taxon>
        <taxon>Metazoa</taxon>
        <taxon>Ecdysozoa</taxon>
        <taxon>Nematoda</taxon>
        <taxon>Chromadorea</taxon>
        <taxon>Rhabditida</taxon>
        <taxon>Rhabditina</taxon>
        <taxon>Rhabditomorpha</taxon>
        <taxon>Rhabditoidea</taxon>
        <taxon>Rhabditidae</taxon>
        <taxon>Peloderinae</taxon>
        <taxon>Caenorhabditis</taxon>
    </lineage>
</organism>
<dbReference type="EMBL" id="PDUG01000003">
    <property type="protein sequence ID" value="PIC41074.1"/>
    <property type="molecule type" value="Genomic_DNA"/>
</dbReference>
<dbReference type="AlphaFoldDB" id="A0A2G5UND0"/>
<name>A0A2G5UND0_9PELO</name>